<name>A0ABV0QLL0_9TELE</name>
<protein>
    <submittedName>
        <fullName evidence="1">Uncharacterized protein</fullName>
    </submittedName>
</protein>
<reference evidence="1 2" key="1">
    <citation type="submission" date="2021-06" db="EMBL/GenBank/DDBJ databases">
        <authorList>
            <person name="Palmer J.M."/>
        </authorList>
    </citation>
    <scope>NUCLEOTIDE SEQUENCE [LARGE SCALE GENOMIC DNA]</scope>
    <source>
        <strain evidence="1 2">XC_2019</strain>
        <tissue evidence="1">Muscle</tissue>
    </source>
</reference>
<dbReference type="Proteomes" id="UP001434883">
    <property type="component" value="Unassembled WGS sequence"/>
</dbReference>
<accession>A0ABV0QLL0</accession>
<proteinExistence type="predicted"/>
<evidence type="ECO:0000313" key="1">
    <source>
        <dbReference type="EMBL" id="MEQ2196689.1"/>
    </source>
</evidence>
<organism evidence="1 2">
    <name type="scientific">Xenoophorus captivus</name>
    <dbReference type="NCBI Taxonomy" id="1517983"/>
    <lineage>
        <taxon>Eukaryota</taxon>
        <taxon>Metazoa</taxon>
        <taxon>Chordata</taxon>
        <taxon>Craniata</taxon>
        <taxon>Vertebrata</taxon>
        <taxon>Euteleostomi</taxon>
        <taxon>Actinopterygii</taxon>
        <taxon>Neopterygii</taxon>
        <taxon>Teleostei</taxon>
        <taxon>Neoteleostei</taxon>
        <taxon>Acanthomorphata</taxon>
        <taxon>Ovalentaria</taxon>
        <taxon>Atherinomorphae</taxon>
        <taxon>Cyprinodontiformes</taxon>
        <taxon>Goodeidae</taxon>
        <taxon>Xenoophorus</taxon>
    </lineage>
</organism>
<sequence length="145" mass="16727">MMAATLDFSPAEVKTLKKPSVHAKVFIPPEFLHILTCCNPKFHWDFNLKGYHKAVVVEENKMSFGNLFGSKKGYMMVCIFFDIVFKLWHALEYSPFEYILKYIHLYLRLQLQVTKVLQGPGTGTKRRFVLNGIKEKPQGVDPTVT</sequence>
<evidence type="ECO:0000313" key="2">
    <source>
        <dbReference type="Proteomes" id="UP001434883"/>
    </source>
</evidence>
<comment type="caution">
    <text evidence="1">The sequence shown here is derived from an EMBL/GenBank/DDBJ whole genome shotgun (WGS) entry which is preliminary data.</text>
</comment>
<keyword evidence="2" id="KW-1185">Reference proteome</keyword>
<gene>
    <name evidence="1" type="ORF">XENOCAPTIV_008959</name>
</gene>
<dbReference type="EMBL" id="JAHRIN010017011">
    <property type="protein sequence ID" value="MEQ2196689.1"/>
    <property type="molecule type" value="Genomic_DNA"/>
</dbReference>